<dbReference type="GO" id="GO:0015969">
    <property type="term" value="P:guanosine tetraphosphate metabolic process"/>
    <property type="evidence" value="ECO:0007669"/>
    <property type="project" value="InterPro"/>
</dbReference>
<feature type="domain" description="RelA/SpoT" evidence="2">
    <location>
        <begin position="73"/>
        <end position="196"/>
    </location>
</feature>
<evidence type="ECO:0000313" key="4">
    <source>
        <dbReference type="Proteomes" id="UP000637359"/>
    </source>
</evidence>
<dbReference type="SUPFAM" id="SSF81301">
    <property type="entry name" value="Nucleotidyltransferase"/>
    <property type="match status" value="1"/>
</dbReference>
<evidence type="ECO:0000313" key="3">
    <source>
        <dbReference type="EMBL" id="MBC5638366.1"/>
    </source>
</evidence>
<gene>
    <name evidence="3" type="ORF">H8S33_16425</name>
</gene>
<accession>A0A923L8K3</accession>
<dbReference type="PANTHER" id="PTHR47837:SF2">
    <property type="entry name" value="GTP PYROPHOSPHOKINASE YWAC"/>
    <property type="match status" value="1"/>
</dbReference>
<organism evidence="3 4">
    <name type="scientific">Ornithinibacillus hominis</name>
    <dbReference type="NCBI Taxonomy" id="2763055"/>
    <lineage>
        <taxon>Bacteria</taxon>
        <taxon>Bacillati</taxon>
        <taxon>Bacillota</taxon>
        <taxon>Bacilli</taxon>
        <taxon>Bacillales</taxon>
        <taxon>Bacillaceae</taxon>
        <taxon>Ornithinibacillus</taxon>
    </lineage>
</organism>
<dbReference type="Proteomes" id="UP000637359">
    <property type="component" value="Unassembled WGS sequence"/>
</dbReference>
<dbReference type="PANTHER" id="PTHR47837">
    <property type="entry name" value="GTP PYROPHOSPHOKINASE YJBM"/>
    <property type="match status" value="1"/>
</dbReference>
<dbReference type="CDD" id="cd05399">
    <property type="entry name" value="NT_Rel-Spo_like"/>
    <property type="match status" value="1"/>
</dbReference>
<sequence length="262" mass="30735">MLCSIIKLSCGKGRNALHTGESNIQSLKEIRKELTRFMMSYKFGLDEMDTKIQILKEEFQHIHDYNPIEHTKTRLKSPESIFKKITRKNIDFNLESIEHAIRDIAGIRIVCSFISDIYKISDLLQNQKDVTVVECKDYIKNPKPNGYQSLHLIVKIPVYLSDQMKEVYVEIQIRTVAMDFWASLEHKIFYKYSKNVPEDLTKELKFTATVASELDYRMEKLHKEINKLKESEANEFDLLHSELNNEKYHIPIALLESFLGKE</sequence>
<dbReference type="EMBL" id="JACOOL010000015">
    <property type="protein sequence ID" value="MBC5638366.1"/>
    <property type="molecule type" value="Genomic_DNA"/>
</dbReference>
<dbReference type="InterPro" id="IPR043519">
    <property type="entry name" value="NT_sf"/>
</dbReference>
<dbReference type="InterPro" id="IPR007685">
    <property type="entry name" value="RelA_SpoT"/>
</dbReference>
<dbReference type="InterPro" id="IPR052366">
    <property type="entry name" value="GTP_Pyrophosphokinase"/>
</dbReference>
<comment type="pathway">
    <text evidence="1">Purine metabolism; ppGpp biosynthesis; ppGpp from GTP: step 1/2.</text>
</comment>
<evidence type="ECO:0000259" key="2">
    <source>
        <dbReference type="SMART" id="SM00954"/>
    </source>
</evidence>
<comment type="caution">
    <text evidence="3">The sequence shown here is derived from an EMBL/GenBank/DDBJ whole genome shotgun (WGS) entry which is preliminary data.</text>
</comment>
<reference evidence="3" key="1">
    <citation type="submission" date="2020-08" db="EMBL/GenBank/DDBJ databases">
        <title>Genome public.</title>
        <authorList>
            <person name="Liu C."/>
            <person name="Sun Q."/>
        </authorList>
    </citation>
    <scope>NUCLEOTIDE SEQUENCE</scope>
    <source>
        <strain evidence="3">BX22</strain>
    </source>
</reference>
<dbReference type="Gene3D" id="3.30.460.10">
    <property type="entry name" value="Beta Polymerase, domain 2"/>
    <property type="match status" value="1"/>
</dbReference>
<evidence type="ECO:0000256" key="1">
    <source>
        <dbReference type="ARBA" id="ARBA00004976"/>
    </source>
</evidence>
<keyword evidence="4" id="KW-1185">Reference proteome</keyword>
<dbReference type="AlphaFoldDB" id="A0A923L8K3"/>
<dbReference type="Gene3D" id="1.10.287.860">
    <property type="entry name" value="Nucleotidyltransferase"/>
    <property type="match status" value="1"/>
</dbReference>
<proteinExistence type="predicted"/>
<dbReference type="Pfam" id="PF04607">
    <property type="entry name" value="RelA_SpoT"/>
    <property type="match status" value="1"/>
</dbReference>
<dbReference type="SMART" id="SM00954">
    <property type="entry name" value="RelA_SpoT"/>
    <property type="match status" value="1"/>
</dbReference>
<protein>
    <submittedName>
        <fullName evidence="3">GTP pyrophosphokinase family protein</fullName>
    </submittedName>
</protein>
<name>A0A923L8K3_9BACI</name>